<evidence type="ECO:0000313" key="5">
    <source>
        <dbReference type="Proteomes" id="UP000775877"/>
    </source>
</evidence>
<dbReference type="EMBL" id="JAGQLJ010000037">
    <property type="protein sequence ID" value="MCA9380964.1"/>
    <property type="molecule type" value="Genomic_DNA"/>
</dbReference>
<evidence type="ECO:0000256" key="2">
    <source>
        <dbReference type="ARBA" id="ARBA00022679"/>
    </source>
</evidence>
<accession>A0A955IAN9</accession>
<dbReference type="InterPro" id="IPR001537">
    <property type="entry name" value="SpoU_MeTrfase"/>
</dbReference>
<dbReference type="AlphaFoldDB" id="A0A955IAN9"/>
<dbReference type="PANTHER" id="PTHR46429:SF1">
    <property type="entry name" value="23S RRNA (GUANOSINE-2'-O-)-METHYLTRANSFERASE RLMB"/>
    <property type="match status" value="1"/>
</dbReference>
<dbReference type="GO" id="GO:0003723">
    <property type="term" value="F:RNA binding"/>
    <property type="evidence" value="ECO:0007669"/>
    <property type="project" value="InterPro"/>
</dbReference>
<dbReference type="Proteomes" id="UP000775877">
    <property type="component" value="Unassembled WGS sequence"/>
</dbReference>
<evidence type="ECO:0000313" key="4">
    <source>
        <dbReference type="EMBL" id="MCA9380964.1"/>
    </source>
</evidence>
<proteinExistence type="predicted"/>
<name>A0A955IAN9_9BACT</name>
<keyword evidence="2" id="KW-0808">Transferase</keyword>
<organism evidence="4 5">
    <name type="scientific">Candidatus Dojkabacteria bacterium</name>
    <dbReference type="NCBI Taxonomy" id="2099670"/>
    <lineage>
        <taxon>Bacteria</taxon>
        <taxon>Candidatus Dojkabacteria</taxon>
    </lineage>
</organism>
<protein>
    <submittedName>
        <fullName evidence="4">tRNA methyltransferase</fullName>
    </submittedName>
</protein>
<dbReference type="GO" id="GO:0005829">
    <property type="term" value="C:cytosol"/>
    <property type="evidence" value="ECO:0007669"/>
    <property type="project" value="TreeGrafter"/>
</dbReference>
<comment type="caution">
    <text evidence="4">The sequence shown here is derived from an EMBL/GenBank/DDBJ whole genome shotgun (WGS) entry which is preliminary data.</text>
</comment>
<dbReference type="GO" id="GO:0008173">
    <property type="term" value="F:RNA methyltransferase activity"/>
    <property type="evidence" value="ECO:0007669"/>
    <property type="project" value="InterPro"/>
</dbReference>
<feature type="domain" description="tRNA/rRNA methyltransferase SpoU type" evidence="3">
    <location>
        <begin position="22"/>
        <end position="168"/>
    </location>
</feature>
<reference evidence="4" key="1">
    <citation type="submission" date="2020-04" db="EMBL/GenBank/DDBJ databases">
        <authorList>
            <person name="Zhang T."/>
        </authorList>
    </citation>
    <scope>NUCLEOTIDE SEQUENCE</scope>
    <source>
        <strain evidence="4">HKST-UBA13</strain>
    </source>
</reference>
<keyword evidence="1 4" id="KW-0489">Methyltransferase</keyword>
<dbReference type="InterPro" id="IPR004441">
    <property type="entry name" value="rRNA_MeTrfase_TrmH"/>
</dbReference>
<dbReference type="GO" id="GO:0006396">
    <property type="term" value="P:RNA processing"/>
    <property type="evidence" value="ECO:0007669"/>
    <property type="project" value="InterPro"/>
</dbReference>
<gene>
    <name evidence="4" type="ORF">KC678_01755</name>
</gene>
<reference evidence="4" key="2">
    <citation type="journal article" date="2021" name="Microbiome">
        <title>Successional dynamics and alternative stable states in a saline activated sludge microbial community over 9 years.</title>
        <authorList>
            <person name="Wang Y."/>
            <person name="Ye J."/>
            <person name="Ju F."/>
            <person name="Liu L."/>
            <person name="Boyd J.A."/>
            <person name="Deng Y."/>
            <person name="Parks D.H."/>
            <person name="Jiang X."/>
            <person name="Yin X."/>
            <person name="Woodcroft B.J."/>
            <person name="Tyson G.W."/>
            <person name="Hugenholtz P."/>
            <person name="Polz M.F."/>
            <person name="Zhang T."/>
        </authorList>
    </citation>
    <scope>NUCLEOTIDE SEQUENCE</scope>
    <source>
        <strain evidence="4">HKST-UBA13</strain>
    </source>
</reference>
<sequence>MEQLSKKQIKKFFKKQKRNKEVVLVLENIQYAKNVAGIFRTADAAGVSKMYLTGISKTPPFGKDLSKTSRSKEKSVQWDYNENTSKVLKKLKKDGYYLIAVELTNEAEEASRLSYIVSDKDKVAFVLGSEVYGVTNSTLADCDISVFLPMYGKGASLNVATTAGIILYSF</sequence>
<evidence type="ECO:0000256" key="1">
    <source>
        <dbReference type="ARBA" id="ARBA00022603"/>
    </source>
</evidence>
<dbReference type="InterPro" id="IPR029026">
    <property type="entry name" value="tRNA_m1G_MTases_N"/>
</dbReference>
<dbReference type="InterPro" id="IPR029028">
    <property type="entry name" value="Alpha/beta_knot_MTases"/>
</dbReference>
<dbReference type="SUPFAM" id="SSF75217">
    <property type="entry name" value="alpha/beta knot"/>
    <property type="match status" value="1"/>
</dbReference>
<dbReference type="Pfam" id="PF00588">
    <property type="entry name" value="SpoU_methylase"/>
    <property type="match status" value="1"/>
</dbReference>
<dbReference type="Gene3D" id="3.40.1280.10">
    <property type="match status" value="1"/>
</dbReference>
<dbReference type="PANTHER" id="PTHR46429">
    <property type="entry name" value="23S RRNA (GUANOSINE-2'-O-)-METHYLTRANSFERASE RLMB"/>
    <property type="match status" value="1"/>
</dbReference>
<evidence type="ECO:0000259" key="3">
    <source>
        <dbReference type="Pfam" id="PF00588"/>
    </source>
</evidence>
<dbReference type="GO" id="GO:0032259">
    <property type="term" value="P:methylation"/>
    <property type="evidence" value="ECO:0007669"/>
    <property type="project" value="UniProtKB-KW"/>
</dbReference>